<sequence length="190" mass="21109">MADIEDLLTYLQRGRDAVVWKLDGASEYDIRRPLTSTGTNLLGIVKHLAMIEAGYLGSTFGRPFPEPIPWSDPTLERNADMWATPDQSRDALVDLYRRVNAHSDETVRTLGPRAEGTVPWWTAKNPVTVEYILVHLIAETHRHAGHADIVRELADGSAGLAAGNSNLPEADADWWGDYRSRVDDAASEFL</sequence>
<name>A0ABS2KWU2_9NOCA</name>
<evidence type="ECO:0000313" key="2">
    <source>
        <dbReference type="Proteomes" id="UP000703038"/>
    </source>
</evidence>
<comment type="caution">
    <text evidence="1">The sequence shown here is derived from an EMBL/GenBank/DDBJ whole genome shotgun (WGS) entry which is preliminary data.</text>
</comment>
<accession>A0ABS2KWU2</accession>
<reference evidence="1 2" key="1">
    <citation type="submission" date="2021-01" db="EMBL/GenBank/DDBJ databases">
        <title>Genomics of switchgrass bacterial isolates.</title>
        <authorList>
            <person name="Shade A."/>
        </authorList>
    </citation>
    <scope>NUCLEOTIDE SEQUENCE [LARGE SCALE GENOMIC DNA]</scope>
    <source>
        <strain evidence="1 2">PvP111</strain>
    </source>
</reference>
<dbReference type="Pfam" id="PF04978">
    <property type="entry name" value="MST"/>
    <property type="match status" value="1"/>
</dbReference>
<organism evidence="1 2">
    <name type="scientific">Rhodococcoides corynebacterioides</name>
    <dbReference type="NCBI Taxonomy" id="53972"/>
    <lineage>
        <taxon>Bacteria</taxon>
        <taxon>Bacillati</taxon>
        <taxon>Actinomycetota</taxon>
        <taxon>Actinomycetes</taxon>
        <taxon>Mycobacteriales</taxon>
        <taxon>Nocardiaceae</taxon>
        <taxon>Rhodococcoides</taxon>
    </lineage>
</organism>
<gene>
    <name evidence="1" type="ORF">JOE42_003142</name>
</gene>
<dbReference type="Gene3D" id="1.20.120.450">
    <property type="entry name" value="dinb family like domain"/>
    <property type="match status" value="1"/>
</dbReference>
<keyword evidence="2" id="KW-1185">Reference proteome</keyword>
<evidence type="ECO:0000313" key="1">
    <source>
        <dbReference type="EMBL" id="MBM7416409.1"/>
    </source>
</evidence>
<proteinExistence type="predicted"/>
<dbReference type="SUPFAM" id="SSF109854">
    <property type="entry name" value="DinB/YfiT-like putative metalloenzymes"/>
    <property type="match status" value="1"/>
</dbReference>
<protein>
    <recommendedName>
        <fullName evidence="3">DinB family protein</fullName>
    </recommendedName>
</protein>
<dbReference type="RefSeq" id="WP_204869225.1">
    <property type="nucleotide sequence ID" value="NZ_JAFBBK010000001.1"/>
</dbReference>
<dbReference type="InterPro" id="IPR034660">
    <property type="entry name" value="DinB/YfiT-like"/>
</dbReference>
<dbReference type="EMBL" id="JAFBBK010000001">
    <property type="protein sequence ID" value="MBM7416409.1"/>
    <property type="molecule type" value="Genomic_DNA"/>
</dbReference>
<dbReference type="Proteomes" id="UP000703038">
    <property type="component" value="Unassembled WGS sequence"/>
</dbReference>
<evidence type="ECO:0008006" key="3">
    <source>
        <dbReference type="Google" id="ProtNLM"/>
    </source>
</evidence>
<dbReference type="InterPro" id="IPR007061">
    <property type="entry name" value="MST-like"/>
</dbReference>